<sequence>MATGGNESWTAELGLQNAVIISSVKLMTSAHLRNYEIRRRLEDEHERNVCCGVIYPYNDNADEALIAFARAKDVDVFIDSNKYPTRKYSENKQKHSQSNLENAGHQAKSASGNYKEVDRAQDELFKDLQSQTKSSMSNEDTASFSKIHQTPGYVKDSRQSNTELLQASKINSEFVMEIFKDELEQLKKRHNFNISVKRMPGQISTVHIMLHPNDKNTFLFNDAMEAFTNFFQSKNKNIRHSIFKITKDLPERQLDDAISTAKKSYPEMLFQKDESLTEVTVVGYVAKVAGDVDQVEKARDLLYETLYGFSHGSSSKRNKPNAHVTMNSGTIPTAKPNQENNKDKCPICMDDFTCKTSLEKCKHSFCKECIDQSMKLKSVCPICQTVYGKLEGDQPKDASMKVTTYYKTSLPGYEKYGTITINYDIPNGRQGPEHPHPGKLYYGTTRKAYLPDSQEGRHVLSLLQRAFHQRLIFTIGTSSTTGLQDCVTWNDIHHKTSTHGGADSYGYPDRDYLKRVQEELKAKGIF</sequence>
<dbReference type="RefSeq" id="XP_032801830.1">
    <property type="nucleotide sequence ID" value="XM_032945939.1"/>
</dbReference>
<evidence type="ECO:0000313" key="13">
    <source>
        <dbReference type="RefSeq" id="XP_032801830.1"/>
    </source>
</evidence>
<evidence type="ECO:0000256" key="7">
    <source>
        <dbReference type="ARBA" id="ARBA00022833"/>
    </source>
</evidence>
<dbReference type="InterPro" id="IPR001841">
    <property type="entry name" value="Znf_RING"/>
</dbReference>
<dbReference type="PANTHER" id="PTHR12622">
    <property type="entry name" value="DELTEX-RELATED"/>
    <property type="match status" value="1"/>
</dbReference>
<dbReference type="Gene3D" id="3.30.390.130">
    <property type="match status" value="1"/>
</dbReference>
<dbReference type="InterPro" id="IPR039398">
    <property type="entry name" value="Deltex_fam"/>
</dbReference>
<comment type="catalytic activity">
    <reaction evidence="1 9">
        <text>S-ubiquitinyl-[E2 ubiquitin-conjugating enzyme]-L-cysteine + [acceptor protein]-L-lysine = [E2 ubiquitin-conjugating enzyme]-L-cysteine + N(6)-ubiquitinyl-[acceptor protein]-L-lysine.</text>
        <dbReference type="EC" id="2.3.2.27"/>
    </reaction>
</comment>
<comment type="similarity">
    <text evidence="3 9">Belongs to the Deltex family.</text>
</comment>
<feature type="domain" description="RING-type" evidence="11">
    <location>
        <begin position="345"/>
        <end position="384"/>
    </location>
</feature>
<dbReference type="EC" id="2.3.2.27" evidence="9"/>
<reference evidence="13" key="1">
    <citation type="submission" date="2025-08" db="UniProtKB">
        <authorList>
            <consortium name="RefSeq"/>
        </authorList>
    </citation>
    <scope>IDENTIFICATION</scope>
    <source>
        <tissue evidence="13">Sperm</tissue>
    </source>
</reference>
<dbReference type="Pfam" id="PF18102">
    <property type="entry name" value="DTC"/>
    <property type="match status" value="1"/>
</dbReference>
<evidence type="ECO:0000256" key="4">
    <source>
        <dbReference type="ARBA" id="ARBA00022679"/>
    </source>
</evidence>
<dbReference type="InterPro" id="IPR017907">
    <property type="entry name" value="Znf_RING_CS"/>
</dbReference>
<dbReference type="AlphaFoldDB" id="A0AAJ7WLC0"/>
<dbReference type="SMART" id="SM00184">
    <property type="entry name" value="RING"/>
    <property type="match status" value="1"/>
</dbReference>
<dbReference type="PROSITE" id="PS50089">
    <property type="entry name" value="ZF_RING_2"/>
    <property type="match status" value="1"/>
</dbReference>
<evidence type="ECO:0000256" key="10">
    <source>
        <dbReference type="SAM" id="MobiDB-lite"/>
    </source>
</evidence>
<dbReference type="KEGG" id="pmrn:116938604"/>
<dbReference type="Proteomes" id="UP001318040">
    <property type="component" value="Chromosome 4"/>
</dbReference>
<dbReference type="InterPro" id="IPR039396">
    <property type="entry name" value="Deltex_C"/>
</dbReference>
<evidence type="ECO:0000256" key="5">
    <source>
        <dbReference type="ARBA" id="ARBA00022723"/>
    </source>
</evidence>
<gene>
    <name evidence="13" type="primary">LOC116938604</name>
</gene>
<keyword evidence="9" id="KW-0963">Cytoplasm</keyword>
<keyword evidence="4 9" id="KW-0808">Transferase</keyword>
<dbReference type="InterPro" id="IPR039399">
    <property type="entry name" value="Deltex_C_sf"/>
</dbReference>
<keyword evidence="6 8" id="KW-0863">Zinc-finger</keyword>
<organism evidence="12 13">
    <name type="scientific">Petromyzon marinus</name>
    <name type="common">Sea lamprey</name>
    <dbReference type="NCBI Taxonomy" id="7757"/>
    <lineage>
        <taxon>Eukaryota</taxon>
        <taxon>Metazoa</taxon>
        <taxon>Chordata</taxon>
        <taxon>Craniata</taxon>
        <taxon>Vertebrata</taxon>
        <taxon>Cyclostomata</taxon>
        <taxon>Hyperoartia</taxon>
        <taxon>Petromyzontiformes</taxon>
        <taxon>Petromyzontidae</taxon>
        <taxon>Petromyzon</taxon>
    </lineage>
</organism>
<dbReference type="SUPFAM" id="SSF57850">
    <property type="entry name" value="RING/U-box"/>
    <property type="match status" value="1"/>
</dbReference>
<dbReference type="GO" id="GO:0005737">
    <property type="term" value="C:cytoplasm"/>
    <property type="evidence" value="ECO:0007669"/>
    <property type="project" value="UniProtKB-SubCell"/>
</dbReference>
<dbReference type="InterPro" id="IPR013083">
    <property type="entry name" value="Znf_RING/FYVE/PHD"/>
</dbReference>
<comment type="subcellular location">
    <subcellularLocation>
        <location evidence="9">Cytoplasm</location>
    </subcellularLocation>
</comment>
<dbReference type="PROSITE" id="PS00518">
    <property type="entry name" value="ZF_RING_1"/>
    <property type="match status" value="1"/>
</dbReference>
<evidence type="ECO:0000259" key="11">
    <source>
        <dbReference type="PROSITE" id="PS50089"/>
    </source>
</evidence>
<evidence type="ECO:0000256" key="6">
    <source>
        <dbReference type="ARBA" id="ARBA00022771"/>
    </source>
</evidence>
<dbReference type="GO" id="GO:0016567">
    <property type="term" value="P:protein ubiquitination"/>
    <property type="evidence" value="ECO:0007669"/>
    <property type="project" value="UniProtKB-UniRule"/>
</dbReference>
<feature type="region of interest" description="Disordered" evidence="10">
    <location>
        <begin position="130"/>
        <end position="158"/>
    </location>
</feature>
<keyword evidence="12" id="KW-1185">Reference proteome</keyword>
<dbReference type="CDD" id="cd09633">
    <property type="entry name" value="Deltex_C"/>
    <property type="match status" value="1"/>
</dbReference>
<dbReference type="Gene3D" id="3.30.40.10">
    <property type="entry name" value="Zinc/RING finger domain, C3HC4 (zinc finger)"/>
    <property type="match status" value="1"/>
</dbReference>
<evidence type="ECO:0000256" key="9">
    <source>
        <dbReference type="RuleBase" id="RU367105"/>
    </source>
</evidence>
<evidence type="ECO:0000256" key="2">
    <source>
        <dbReference type="ARBA" id="ARBA00004906"/>
    </source>
</evidence>
<name>A0AAJ7WLC0_PETMA</name>
<evidence type="ECO:0000256" key="3">
    <source>
        <dbReference type="ARBA" id="ARBA00009413"/>
    </source>
</evidence>
<dbReference type="GO" id="GO:0008270">
    <property type="term" value="F:zinc ion binding"/>
    <property type="evidence" value="ECO:0007669"/>
    <property type="project" value="UniProtKB-KW"/>
</dbReference>
<dbReference type="GO" id="GO:0061630">
    <property type="term" value="F:ubiquitin protein ligase activity"/>
    <property type="evidence" value="ECO:0007669"/>
    <property type="project" value="UniProtKB-UniRule"/>
</dbReference>
<dbReference type="GO" id="GO:0007219">
    <property type="term" value="P:Notch signaling pathway"/>
    <property type="evidence" value="ECO:0007669"/>
    <property type="project" value="InterPro"/>
</dbReference>
<keyword evidence="5 9" id="KW-0479">Metal-binding</keyword>
<accession>A0AAJ7WLC0</accession>
<keyword evidence="7 9" id="KW-0862">Zinc</keyword>
<evidence type="ECO:0000256" key="1">
    <source>
        <dbReference type="ARBA" id="ARBA00000900"/>
    </source>
</evidence>
<dbReference type="Pfam" id="PF13923">
    <property type="entry name" value="zf-C3HC4_2"/>
    <property type="match status" value="1"/>
</dbReference>
<evidence type="ECO:0000256" key="8">
    <source>
        <dbReference type="PROSITE-ProRule" id="PRU00175"/>
    </source>
</evidence>
<protein>
    <recommendedName>
        <fullName evidence="9">E3 ubiquitin-protein ligase</fullName>
        <ecNumber evidence="9">2.3.2.27</ecNumber>
    </recommendedName>
</protein>
<proteinExistence type="inferred from homology"/>
<evidence type="ECO:0000313" key="12">
    <source>
        <dbReference type="Proteomes" id="UP001318040"/>
    </source>
</evidence>
<feature type="compositionally biased region" description="Polar residues" evidence="10">
    <location>
        <begin position="130"/>
        <end position="148"/>
    </location>
</feature>
<comment type="pathway">
    <text evidence="2 9">Protein modification; protein ubiquitination.</text>
</comment>
<feature type="region of interest" description="Disordered" evidence="10">
    <location>
        <begin position="87"/>
        <end position="115"/>
    </location>
</feature>